<comment type="caution">
    <text evidence="1">The sequence shown here is derived from an EMBL/GenBank/DDBJ whole genome shotgun (WGS) entry which is preliminary data.</text>
</comment>
<organism evidence="1 2">
    <name type="scientific">Mucilaginibacter roseus</name>
    <dbReference type="NCBI Taxonomy" id="1528868"/>
    <lineage>
        <taxon>Bacteria</taxon>
        <taxon>Pseudomonadati</taxon>
        <taxon>Bacteroidota</taxon>
        <taxon>Sphingobacteriia</taxon>
        <taxon>Sphingobacteriales</taxon>
        <taxon>Sphingobacteriaceae</taxon>
        <taxon>Mucilaginibacter</taxon>
    </lineage>
</organism>
<sequence length="151" mass="16987">MTNDNALCQQMKVNLCNAGEFITVKNAADSLTRYFKLPTTPPHDDPKHVYGHTFGLNKIRRMLFDIDLYNAGLTVSEPRIAGIRVYYGFSERHDPDFPLNEACADLLFMPVLDNGVDIYNIHLLTGTEQILSASRPCPNQCGTPPLQFIQE</sequence>
<proteinExistence type="predicted"/>
<keyword evidence="2" id="KW-1185">Reference proteome</keyword>
<evidence type="ECO:0000313" key="1">
    <source>
        <dbReference type="EMBL" id="MCD8739834.1"/>
    </source>
</evidence>
<dbReference type="RefSeq" id="WP_232175884.1">
    <property type="nucleotide sequence ID" value="NZ_JAJPWV010000001.1"/>
</dbReference>
<dbReference type="Proteomes" id="UP001199919">
    <property type="component" value="Unassembled WGS sequence"/>
</dbReference>
<dbReference type="EMBL" id="JAJPWV010000001">
    <property type="protein sequence ID" value="MCD8739834.1"/>
    <property type="molecule type" value="Genomic_DNA"/>
</dbReference>
<protein>
    <submittedName>
        <fullName evidence="1">Uncharacterized protein</fullName>
    </submittedName>
</protein>
<reference evidence="1 2" key="1">
    <citation type="submission" date="2021-12" db="EMBL/GenBank/DDBJ databases">
        <title>Mucilaginibacter roseus genome.</title>
        <authorList>
            <person name="Ferreira J.R."/>
            <person name="Newman J.D."/>
        </authorList>
    </citation>
    <scope>NUCLEOTIDE SEQUENCE [LARGE SCALE GENOMIC DNA]</scope>
    <source>
        <strain evidence="1 2">LMG 28454</strain>
    </source>
</reference>
<evidence type="ECO:0000313" key="2">
    <source>
        <dbReference type="Proteomes" id="UP001199919"/>
    </source>
</evidence>
<gene>
    <name evidence="1" type="ORF">LT679_04405</name>
</gene>
<accession>A0ABS8TY96</accession>
<name>A0ABS8TY96_9SPHI</name>